<dbReference type="EMBL" id="JBFOLJ010000003">
    <property type="protein sequence ID" value="KAL2548074.1"/>
    <property type="molecule type" value="Genomic_DNA"/>
</dbReference>
<sequence length="330" mass="37429">MRFPDCFFYLISIKNSDSHENNEQKATTTVDIISHVDKPNFGENDFPSFDLGIDVTPKFIDVDVDDEFFSNEEVQRQLEKAFVTISESTDPDECNETGTIPAASVEITPTAPLKRISKPGRCLLSPYLPNDGSSPDSASKLSDDTIAFKEELAPPDDSDIFTFDDLFNKGYKPHNNDADNVIDPPFQFGTIPVCMKIWWHALMDTYSSLSDTHIDVCFYYIRQMAKYSTKVKIRATTTNCFFGIMITNAYRKFATDTIVLPKHSVLTSYVIGENLFLNTQWCDVGHVFFPILTPSRAHWILAQFDIKQRLLYVFNSSQRTVRDPSNRGGS</sequence>
<dbReference type="InterPro" id="IPR038765">
    <property type="entry name" value="Papain-like_cys_pep_sf"/>
</dbReference>
<dbReference type="Gene3D" id="3.40.395.10">
    <property type="entry name" value="Adenoviral Proteinase, Chain A"/>
    <property type="match status" value="1"/>
</dbReference>
<reference evidence="2" key="1">
    <citation type="submission" date="2024-07" db="EMBL/GenBank/DDBJ databases">
        <title>Two chromosome-level genome assemblies of Korean endemic species Abeliophyllum distichum and Forsythia ovata (Oleaceae).</title>
        <authorList>
            <person name="Jang H."/>
        </authorList>
    </citation>
    <scope>NUCLEOTIDE SEQUENCE [LARGE SCALE GENOMIC DNA]</scope>
</reference>
<protein>
    <recommendedName>
        <fullName evidence="3">Ubiquitin-like protease family profile domain-containing protein</fullName>
    </recommendedName>
</protein>
<organism evidence="1 2">
    <name type="scientific">Forsythia ovata</name>
    <dbReference type="NCBI Taxonomy" id="205694"/>
    <lineage>
        <taxon>Eukaryota</taxon>
        <taxon>Viridiplantae</taxon>
        <taxon>Streptophyta</taxon>
        <taxon>Embryophyta</taxon>
        <taxon>Tracheophyta</taxon>
        <taxon>Spermatophyta</taxon>
        <taxon>Magnoliopsida</taxon>
        <taxon>eudicotyledons</taxon>
        <taxon>Gunneridae</taxon>
        <taxon>Pentapetalae</taxon>
        <taxon>asterids</taxon>
        <taxon>lamiids</taxon>
        <taxon>Lamiales</taxon>
        <taxon>Oleaceae</taxon>
        <taxon>Forsythieae</taxon>
        <taxon>Forsythia</taxon>
    </lineage>
</organism>
<accession>A0ABD1WEH3</accession>
<proteinExistence type="predicted"/>
<evidence type="ECO:0000313" key="2">
    <source>
        <dbReference type="Proteomes" id="UP001604277"/>
    </source>
</evidence>
<dbReference type="Proteomes" id="UP001604277">
    <property type="component" value="Unassembled WGS sequence"/>
</dbReference>
<gene>
    <name evidence="1" type="ORF">Fot_09604</name>
</gene>
<comment type="caution">
    <text evidence="1">The sequence shown here is derived from an EMBL/GenBank/DDBJ whole genome shotgun (WGS) entry which is preliminary data.</text>
</comment>
<keyword evidence="2" id="KW-1185">Reference proteome</keyword>
<dbReference type="SUPFAM" id="SSF54001">
    <property type="entry name" value="Cysteine proteinases"/>
    <property type="match status" value="1"/>
</dbReference>
<evidence type="ECO:0000313" key="1">
    <source>
        <dbReference type="EMBL" id="KAL2548074.1"/>
    </source>
</evidence>
<name>A0ABD1WEH3_9LAMI</name>
<dbReference type="AlphaFoldDB" id="A0ABD1WEH3"/>
<evidence type="ECO:0008006" key="3">
    <source>
        <dbReference type="Google" id="ProtNLM"/>
    </source>
</evidence>